<gene>
    <name evidence="2" type="ORF">EXU32_02990</name>
</gene>
<dbReference type="KEGG" id="jli:EXU32_02990"/>
<dbReference type="Proteomes" id="UP000290408">
    <property type="component" value="Chromosome"/>
</dbReference>
<dbReference type="EMBL" id="CP036164">
    <property type="protein sequence ID" value="QBF45325.1"/>
    <property type="molecule type" value="Genomic_DNA"/>
</dbReference>
<name>A0A4P6MU09_9MICO</name>
<dbReference type="RefSeq" id="WP_130628565.1">
    <property type="nucleotide sequence ID" value="NZ_CP036164.1"/>
</dbReference>
<feature type="region of interest" description="Disordered" evidence="1">
    <location>
        <begin position="1"/>
        <end position="34"/>
    </location>
</feature>
<evidence type="ECO:0000256" key="1">
    <source>
        <dbReference type="SAM" id="MobiDB-lite"/>
    </source>
</evidence>
<proteinExistence type="predicted"/>
<protein>
    <submittedName>
        <fullName evidence="2">Uncharacterized protein</fullName>
    </submittedName>
</protein>
<keyword evidence="3" id="KW-1185">Reference proteome</keyword>
<sequence length="96" mass="9533">MSALFGQMPAGGPSWRRASTTEYAGSSEVTYSDGSRSLTVVVDHGRLGSGADPAVTSAVLTGSSTPTDAPSTGAPSPTTTSYADSFGQTGNGDGRT</sequence>
<feature type="region of interest" description="Disordered" evidence="1">
    <location>
        <begin position="47"/>
        <end position="96"/>
    </location>
</feature>
<feature type="compositionally biased region" description="Polar residues" evidence="1">
    <location>
        <begin position="17"/>
        <end position="34"/>
    </location>
</feature>
<dbReference type="OrthoDB" id="4872142at2"/>
<accession>A0A4P6MU09</accession>
<dbReference type="AlphaFoldDB" id="A0A4P6MU09"/>
<evidence type="ECO:0000313" key="2">
    <source>
        <dbReference type="EMBL" id="QBF45325.1"/>
    </source>
</evidence>
<organism evidence="2 3">
    <name type="scientific">Janibacter limosus</name>
    <dbReference type="NCBI Taxonomy" id="53458"/>
    <lineage>
        <taxon>Bacteria</taxon>
        <taxon>Bacillati</taxon>
        <taxon>Actinomycetota</taxon>
        <taxon>Actinomycetes</taxon>
        <taxon>Micrococcales</taxon>
        <taxon>Intrasporangiaceae</taxon>
        <taxon>Janibacter</taxon>
    </lineage>
</organism>
<evidence type="ECO:0000313" key="3">
    <source>
        <dbReference type="Proteomes" id="UP000290408"/>
    </source>
</evidence>
<feature type="compositionally biased region" description="Low complexity" evidence="1">
    <location>
        <begin position="61"/>
        <end position="81"/>
    </location>
</feature>
<reference evidence="2 3" key="1">
    <citation type="submission" date="2019-02" db="EMBL/GenBank/DDBJ databases">
        <title>Genomic data mining of an Antarctic deep-sea actinobacterium, Janibacterlimosus P3-3-X1.</title>
        <authorList>
            <person name="Liao L."/>
            <person name="Chen B."/>
        </authorList>
    </citation>
    <scope>NUCLEOTIDE SEQUENCE [LARGE SCALE GENOMIC DNA]</scope>
    <source>
        <strain evidence="2 3">P3-3-X1</strain>
    </source>
</reference>